<evidence type="ECO:0000313" key="14">
    <source>
        <dbReference type="Proteomes" id="UP000603865"/>
    </source>
</evidence>
<reference evidence="13" key="2">
    <citation type="submission" date="2020-09" db="EMBL/GenBank/DDBJ databases">
        <authorList>
            <person name="Sun Q."/>
            <person name="Ohkuma M."/>
        </authorList>
    </citation>
    <scope>NUCLEOTIDE SEQUENCE</scope>
    <source>
        <strain evidence="13">JCM 31311</strain>
    </source>
</reference>
<organism evidence="13 14">
    <name type="scientific">Deinococcus ruber</name>
    <dbReference type="NCBI Taxonomy" id="1848197"/>
    <lineage>
        <taxon>Bacteria</taxon>
        <taxon>Thermotogati</taxon>
        <taxon>Deinococcota</taxon>
        <taxon>Deinococci</taxon>
        <taxon>Deinococcales</taxon>
        <taxon>Deinococcaceae</taxon>
        <taxon>Deinococcus</taxon>
    </lineage>
</organism>
<keyword evidence="4 13" id="KW-0347">Helicase</keyword>
<comment type="catalytic activity">
    <reaction evidence="7">
        <text>Couples ATP hydrolysis with the unwinding of duplex DNA by translocating in the 3'-5' direction.</text>
        <dbReference type="EC" id="5.6.2.4"/>
    </reaction>
</comment>
<feature type="compositionally biased region" description="Basic and acidic residues" evidence="10">
    <location>
        <begin position="451"/>
        <end position="462"/>
    </location>
</feature>
<evidence type="ECO:0000256" key="3">
    <source>
        <dbReference type="ARBA" id="ARBA00022801"/>
    </source>
</evidence>
<dbReference type="Pfam" id="PF18458">
    <property type="entry name" value="XPB_DRD"/>
    <property type="match status" value="1"/>
</dbReference>
<dbReference type="CDD" id="cd17926">
    <property type="entry name" value="DEXHc_RE"/>
    <property type="match status" value="1"/>
</dbReference>
<evidence type="ECO:0000256" key="6">
    <source>
        <dbReference type="ARBA" id="ARBA00023235"/>
    </source>
</evidence>
<keyword evidence="14" id="KW-1185">Reference proteome</keyword>
<keyword evidence="6" id="KW-0413">Isomerase</keyword>
<comment type="caution">
    <text evidence="13">The sequence shown here is derived from an EMBL/GenBank/DDBJ whole genome shotgun (WGS) entry which is preliminary data.</text>
</comment>
<dbReference type="GO" id="GO:0004386">
    <property type="term" value="F:helicase activity"/>
    <property type="evidence" value="ECO:0007669"/>
    <property type="project" value="UniProtKB-KW"/>
</dbReference>
<keyword evidence="2" id="KW-0547">Nucleotide-binding</keyword>
<dbReference type="SMART" id="SM00490">
    <property type="entry name" value="HELICc"/>
    <property type="match status" value="1"/>
</dbReference>
<dbReference type="Proteomes" id="UP000603865">
    <property type="component" value="Unassembled WGS sequence"/>
</dbReference>
<dbReference type="EMBL" id="BMQL01000009">
    <property type="protein sequence ID" value="GGR07463.1"/>
    <property type="molecule type" value="Genomic_DNA"/>
</dbReference>
<reference evidence="13" key="1">
    <citation type="journal article" date="2014" name="Int. J. Syst. Evol. Microbiol.">
        <title>Complete genome sequence of Corynebacterium casei LMG S-19264T (=DSM 44701T), isolated from a smear-ripened cheese.</title>
        <authorList>
            <consortium name="US DOE Joint Genome Institute (JGI-PGF)"/>
            <person name="Walter F."/>
            <person name="Albersmeier A."/>
            <person name="Kalinowski J."/>
            <person name="Ruckert C."/>
        </authorList>
    </citation>
    <scope>NUCLEOTIDE SEQUENCE</scope>
    <source>
        <strain evidence="13">JCM 31311</strain>
    </source>
</reference>
<evidence type="ECO:0000256" key="9">
    <source>
        <dbReference type="ARBA" id="ARBA00048988"/>
    </source>
</evidence>
<evidence type="ECO:0000256" key="10">
    <source>
        <dbReference type="SAM" id="MobiDB-lite"/>
    </source>
</evidence>
<sequence length="475" mass="52854">MLAAWLLSMRPVAATLKHDRGTLLLRQVPDAVAELFSWDARAQMWRAPGQRYREVMERLRAADASIQDEAAEFGKLEMVVSREIAPYPHQREALAAWKAAGRRGVVVLPTGAGKTLVAQLAMRDTPRSTLITVPTIDLLEQWYTGLLAMFPDVNVGMLGGGSHDETPILVSTYDSAAIHAETLANRYALLICDEVHHLPSDFTRVIAEYSLAPYRLGLTATPGRSDGREVDLDTLIGPVVYSKSPAELKGGALADYREVRIMVRLSPHEQAHYDTLIAERNAFLTTAGIQLGSPDGWTKFVLSSGSPAGRRAMLAHREARSLAYGTEGKLRVLDELLNQHPEARMLIFTDDNAMVYRVSREFLLPAITHQTPVKERHELLTHFRSGQYRRMVTSRVLNEGIDVPEASIAVILSGTATEREQIQRLGRILRKGEGKQAILYEVVTEGTSEERVSKQRRGEWKPRSAPVWEDVNAPD</sequence>
<evidence type="ECO:0000256" key="5">
    <source>
        <dbReference type="ARBA" id="ARBA00022840"/>
    </source>
</evidence>
<dbReference type="InterPro" id="IPR001650">
    <property type="entry name" value="Helicase_C-like"/>
</dbReference>
<dbReference type="Gene3D" id="3.40.50.300">
    <property type="entry name" value="P-loop containing nucleotide triphosphate hydrolases"/>
    <property type="match status" value="2"/>
</dbReference>
<dbReference type="PANTHER" id="PTHR11274">
    <property type="entry name" value="RAD25/XP-B DNA REPAIR HELICASE"/>
    <property type="match status" value="1"/>
</dbReference>
<comment type="catalytic activity">
    <reaction evidence="9">
        <text>ATP + H2O = ADP + phosphate + H(+)</text>
        <dbReference type="Rhea" id="RHEA:13065"/>
        <dbReference type="ChEBI" id="CHEBI:15377"/>
        <dbReference type="ChEBI" id="CHEBI:15378"/>
        <dbReference type="ChEBI" id="CHEBI:30616"/>
        <dbReference type="ChEBI" id="CHEBI:43474"/>
        <dbReference type="ChEBI" id="CHEBI:456216"/>
        <dbReference type="EC" id="5.6.2.4"/>
    </reaction>
</comment>
<name>A0A918F5T9_9DEIO</name>
<dbReference type="Gene3D" id="3.40.1170.30">
    <property type="match status" value="1"/>
</dbReference>
<dbReference type="CDD" id="cd18789">
    <property type="entry name" value="SF2_C_XPB"/>
    <property type="match status" value="1"/>
</dbReference>
<dbReference type="InterPro" id="IPR027417">
    <property type="entry name" value="P-loop_NTPase"/>
</dbReference>
<evidence type="ECO:0000313" key="13">
    <source>
        <dbReference type="EMBL" id="GGR07463.1"/>
    </source>
</evidence>
<proteinExistence type="inferred from homology"/>
<dbReference type="InterPro" id="IPR032438">
    <property type="entry name" value="ERCC3_RAD25_C"/>
</dbReference>
<dbReference type="InterPro" id="IPR006935">
    <property type="entry name" value="Helicase/UvrB_N"/>
</dbReference>
<dbReference type="GO" id="GO:0005524">
    <property type="term" value="F:ATP binding"/>
    <property type="evidence" value="ECO:0007669"/>
    <property type="project" value="UniProtKB-KW"/>
</dbReference>
<evidence type="ECO:0000256" key="2">
    <source>
        <dbReference type="ARBA" id="ARBA00022741"/>
    </source>
</evidence>
<dbReference type="SMART" id="SM00487">
    <property type="entry name" value="DEXDc"/>
    <property type="match status" value="1"/>
</dbReference>
<dbReference type="InterPro" id="IPR014001">
    <property type="entry name" value="Helicase_ATP-bd"/>
</dbReference>
<dbReference type="PROSITE" id="PS51194">
    <property type="entry name" value="HELICASE_CTER"/>
    <property type="match status" value="1"/>
</dbReference>
<evidence type="ECO:0000256" key="7">
    <source>
        <dbReference type="ARBA" id="ARBA00034617"/>
    </source>
</evidence>
<keyword evidence="3" id="KW-0378">Hydrolase</keyword>
<protein>
    <recommendedName>
        <fullName evidence="8">DNA 3'-5' helicase</fullName>
        <ecNumber evidence="8">5.6.2.4</ecNumber>
    </recommendedName>
</protein>
<feature type="domain" description="Helicase C-terminal" evidence="12">
    <location>
        <begin position="332"/>
        <end position="475"/>
    </location>
</feature>
<keyword evidence="5" id="KW-0067">ATP-binding</keyword>
<dbReference type="InterPro" id="IPR040699">
    <property type="entry name" value="XPB_DRD"/>
</dbReference>
<feature type="region of interest" description="Disordered" evidence="10">
    <location>
        <begin position="451"/>
        <end position="475"/>
    </location>
</feature>
<comment type="similarity">
    <text evidence="1">Belongs to the helicase family. RAD25/XPB subfamily.</text>
</comment>
<dbReference type="GO" id="GO:0016787">
    <property type="term" value="F:hydrolase activity"/>
    <property type="evidence" value="ECO:0007669"/>
    <property type="project" value="UniProtKB-KW"/>
</dbReference>
<evidence type="ECO:0000259" key="12">
    <source>
        <dbReference type="PROSITE" id="PS51194"/>
    </source>
</evidence>
<dbReference type="AlphaFoldDB" id="A0A918F5T9"/>
<evidence type="ECO:0000256" key="1">
    <source>
        <dbReference type="ARBA" id="ARBA00006637"/>
    </source>
</evidence>
<accession>A0A918F5T9</accession>
<dbReference type="PROSITE" id="PS51192">
    <property type="entry name" value="HELICASE_ATP_BIND_1"/>
    <property type="match status" value="1"/>
</dbReference>
<gene>
    <name evidence="13" type="ORF">GCM10008957_20190</name>
</gene>
<feature type="domain" description="Helicase ATP-binding" evidence="11">
    <location>
        <begin position="95"/>
        <end position="240"/>
    </location>
</feature>
<dbReference type="GO" id="GO:0003677">
    <property type="term" value="F:DNA binding"/>
    <property type="evidence" value="ECO:0007669"/>
    <property type="project" value="InterPro"/>
</dbReference>
<dbReference type="PANTHER" id="PTHR11274:SF0">
    <property type="entry name" value="GENERAL TRANSCRIPTION AND DNA REPAIR FACTOR IIH HELICASE SUBUNIT XPB"/>
    <property type="match status" value="1"/>
</dbReference>
<dbReference type="InterPro" id="IPR050615">
    <property type="entry name" value="ATP-dep_DNA_Helicase"/>
</dbReference>
<evidence type="ECO:0000256" key="8">
    <source>
        <dbReference type="ARBA" id="ARBA00034808"/>
    </source>
</evidence>
<dbReference type="Pfam" id="PF00271">
    <property type="entry name" value="Helicase_C"/>
    <property type="match status" value="1"/>
</dbReference>
<dbReference type="Pfam" id="PF04851">
    <property type="entry name" value="ResIII"/>
    <property type="match status" value="1"/>
</dbReference>
<evidence type="ECO:0000259" key="11">
    <source>
        <dbReference type="PROSITE" id="PS51192"/>
    </source>
</evidence>
<dbReference type="EC" id="5.6.2.4" evidence="8"/>
<evidence type="ECO:0000256" key="4">
    <source>
        <dbReference type="ARBA" id="ARBA00022806"/>
    </source>
</evidence>
<dbReference type="SUPFAM" id="SSF52540">
    <property type="entry name" value="P-loop containing nucleoside triphosphate hydrolases"/>
    <property type="match status" value="2"/>
</dbReference>